<feature type="domain" description="Major facilitator superfamily (MFS) profile" evidence="8">
    <location>
        <begin position="22"/>
        <end position="453"/>
    </location>
</feature>
<dbReference type="GO" id="GO:0022857">
    <property type="term" value="F:transmembrane transporter activity"/>
    <property type="evidence" value="ECO:0007669"/>
    <property type="project" value="InterPro"/>
</dbReference>
<dbReference type="PANTHER" id="PTHR23506:SF35">
    <property type="entry name" value="MAJOR FACILITATOR SUPERFAMILY (MFS) PROFILE DOMAIN-CONTAINING PROTEIN-RELATED"/>
    <property type="match status" value="1"/>
</dbReference>
<keyword evidence="5 7" id="KW-1133">Transmembrane helix</keyword>
<comment type="similarity">
    <text evidence="2">Belongs to the major facilitator superfamily. Vesicular transporter family.</text>
</comment>
<keyword evidence="3" id="KW-0813">Transport</keyword>
<dbReference type="VEuPathDB" id="FungiDB:P168DRAFT_268189"/>
<dbReference type="Pfam" id="PF07690">
    <property type="entry name" value="MFS_1"/>
    <property type="match status" value="1"/>
</dbReference>
<dbReference type="InterPro" id="IPR020846">
    <property type="entry name" value="MFS_dom"/>
</dbReference>
<gene>
    <name evidence="9" type="ORF">P168DRAFT_268189</name>
</gene>
<dbReference type="InterPro" id="IPR050930">
    <property type="entry name" value="MFS_Vesicular_Transporter"/>
</dbReference>
<dbReference type="PRINTS" id="PR01035">
    <property type="entry name" value="TCRTETA"/>
</dbReference>
<protein>
    <submittedName>
        <fullName evidence="9">Vesicular amine transporter</fullName>
    </submittedName>
</protein>
<feature type="transmembrane region" description="Helical" evidence="7">
    <location>
        <begin position="20"/>
        <end position="44"/>
    </location>
</feature>
<dbReference type="AlphaFoldDB" id="A0A2I1D5M8"/>
<dbReference type="GO" id="GO:0016020">
    <property type="term" value="C:membrane"/>
    <property type="evidence" value="ECO:0007669"/>
    <property type="project" value="UniProtKB-SubCell"/>
</dbReference>
<evidence type="ECO:0000259" key="8">
    <source>
        <dbReference type="PROSITE" id="PS50850"/>
    </source>
</evidence>
<evidence type="ECO:0000256" key="2">
    <source>
        <dbReference type="ARBA" id="ARBA00006829"/>
    </source>
</evidence>
<evidence type="ECO:0000256" key="5">
    <source>
        <dbReference type="ARBA" id="ARBA00022989"/>
    </source>
</evidence>
<feature type="transmembrane region" description="Helical" evidence="7">
    <location>
        <begin position="352"/>
        <end position="379"/>
    </location>
</feature>
<dbReference type="EMBL" id="MSFM01000005">
    <property type="protein sequence ID" value="PKY05163.1"/>
    <property type="molecule type" value="Genomic_DNA"/>
</dbReference>
<accession>A0A2I1D5M8</accession>
<feature type="transmembrane region" description="Helical" evidence="7">
    <location>
        <begin position="152"/>
        <end position="175"/>
    </location>
</feature>
<name>A0A2I1D5M8_ASPC2</name>
<comment type="caution">
    <text evidence="9">The sequence shown here is derived from an EMBL/GenBank/DDBJ whole genome shotgun (WGS) entry which is preliminary data.</text>
</comment>
<dbReference type="GeneID" id="36542601"/>
<keyword evidence="4 7" id="KW-0812">Transmembrane</keyword>
<dbReference type="RefSeq" id="XP_024693757.1">
    <property type="nucleotide sequence ID" value="XM_024835077.1"/>
</dbReference>
<organism evidence="9 10">
    <name type="scientific">Aspergillus campestris (strain IBT 28561)</name>
    <dbReference type="NCBI Taxonomy" id="1392248"/>
    <lineage>
        <taxon>Eukaryota</taxon>
        <taxon>Fungi</taxon>
        <taxon>Dikarya</taxon>
        <taxon>Ascomycota</taxon>
        <taxon>Pezizomycotina</taxon>
        <taxon>Eurotiomycetes</taxon>
        <taxon>Eurotiomycetidae</taxon>
        <taxon>Eurotiales</taxon>
        <taxon>Aspergillaceae</taxon>
        <taxon>Aspergillus</taxon>
        <taxon>Aspergillus subgen. Circumdati</taxon>
    </lineage>
</organism>
<feature type="transmembrane region" description="Helical" evidence="7">
    <location>
        <begin position="400"/>
        <end position="421"/>
    </location>
</feature>
<dbReference type="PROSITE" id="PS50850">
    <property type="entry name" value="MFS"/>
    <property type="match status" value="1"/>
</dbReference>
<comment type="subcellular location">
    <subcellularLocation>
        <location evidence="1">Membrane</location>
        <topology evidence="1">Multi-pass membrane protein</topology>
    </subcellularLocation>
</comment>
<dbReference type="InterPro" id="IPR036259">
    <property type="entry name" value="MFS_trans_sf"/>
</dbReference>
<dbReference type="InterPro" id="IPR001958">
    <property type="entry name" value="Tet-R_TetA/multi-R_MdtG-like"/>
</dbReference>
<feature type="transmembrane region" description="Helical" evidence="7">
    <location>
        <begin position="181"/>
        <end position="201"/>
    </location>
</feature>
<evidence type="ECO:0000256" key="4">
    <source>
        <dbReference type="ARBA" id="ARBA00022692"/>
    </source>
</evidence>
<dbReference type="SUPFAM" id="SSF103473">
    <property type="entry name" value="MFS general substrate transporter"/>
    <property type="match status" value="1"/>
</dbReference>
<feature type="transmembrane region" description="Helical" evidence="7">
    <location>
        <begin position="313"/>
        <end position="332"/>
    </location>
</feature>
<reference evidence="9" key="1">
    <citation type="submission" date="2016-12" db="EMBL/GenBank/DDBJ databases">
        <title>The genomes of Aspergillus section Nigri reveals drivers in fungal speciation.</title>
        <authorList>
            <consortium name="DOE Joint Genome Institute"/>
            <person name="Vesth T.C."/>
            <person name="Nybo J."/>
            <person name="Theobald S."/>
            <person name="Brandl J."/>
            <person name="Frisvad J.C."/>
            <person name="Nielsen K.F."/>
            <person name="Lyhne E.K."/>
            <person name="Kogle M.E."/>
            <person name="Kuo A."/>
            <person name="Riley R."/>
            <person name="Clum A."/>
            <person name="Nolan M."/>
            <person name="Lipzen A."/>
            <person name="Salamov A."/>
            <person name="Henrissat B."/>
            <person name="Wiebenga A."/>
            <person name="De vries R.P."/>
            <person name="Grigoriev I.V."/>
            <person name="Mortensen U.H."/>
            <person name="Andersen M.R."/>
            <person name="Baker S.E."/>
        </authorList>
    </citation>
    <scope>NUCLEOTIDE SEQUENCE</scope>
    <source>
        <strain evidence="9">IBT 28561</strain>
    </source>
</reference>
<dbReference type="OrthoDB" id="5086884at2759"/>
<evidence type="ECO:0000256" key="6">
    <source>
        <dbReference type="ARBA" id="ARBA00023136"/>
    </source>
</evidence>
<feature type="transmembrane region" description="Helical" evidence="7">
    <location>
        <begin position="280"/>
        <end position="301"/>
    </location>
</feature>
<keyword evidence="10" id="KW-1185">Reference proteome</keyword>
<evidence type="ECO:0000313" key="9">
    <source>
        <dbReference type="EMBL" id="PKY05163.1"/>
    </source>
</evidence>
<dbReference type="InterPro" id="IPR011701">
    <property type="entry name" value="MFS"/>
</dbReference>
<dbReference type="PANTHER" id="PTHR23506">
    <property type="entry name" value="GH10249P"/>
    <property type="match status" value="1"/>
</dbReference>
<evidence type="ECO:0000256" key="1">
    <source>
        <dbReference type="ARBA" id="ARBA00004141"/>
    </source>
</evidence>
<evidence type="ECO:0000313" key="10">
    <source>
        <dbReference type="Proteomes" id="UP000234254"/>
    </source>
</evidence>
<dbReference type="Proteomes" id="UP000234254">
    <property type="component" value="Unassembled WGS sequence"/>
</dbReference>
<evidence type="ECO:0000256" key="3">
    <source>
        <dbReference type="ARBA" id="ARBA00022448"/>
    </source>
</evidence>
<dbReference type="CDD" id="cd17325">
    <property type="entry name" value="MFS_MdtG_SLC18_like"/>
    <property type="match status" value="1"/>
</dbReference>
<proteinExistence type="inferred from homology"/>
<feature type="transmembrane region" description="Helical" evidence="7">
    <location>
        <begin position="427"/>
        <end position="447"/>
    </location>
</feature>
<keyword evidence="6 7" id="KW-0472">Membrane</keyword>
<feature type="transmembrane region" description="Helical" evidence="7">
    <location>
        <begin position="119"/>
        <end position="140"/>
    </location>
</feature>
<evidence type="ECO:0000256" key="7">
    <source>
        <dbReference type="SAM" id="Phobius"/>
    </source>
</evidence>
<feature type="transmembrane region" description="Helical" evidence="7">
    <location>
        <begin position="94"/>
        <end position="113"/>
    </location>
</feature>
<feature type="transmembrane region" description="Helical" evidence="7">
    <location>
        <begin position="64"/>
        <end position="82"/>
    </location>
</feature>
<feature type="transmembrane region" description="Helical" evidence="7">
    <location>
        <begin position="251"/>
        <end position="268"/>
    </location>
</feature>
<dbReference type="Gene3D" id="1.20.1250.20">
    <property type="entry name" value="MFS general substrate transporter like domains"/>
    <property type="match status" value="2"/>
</dbReference>
<sequence length="464" mass="49915">MSFSTAHEPIWGYQWRSSPVFIVAAMAMALFTDVFLYAFLVPILPYVLENRLGLDVSLTQRLSFSLLAESAIASLVCSPFIGHYADGMRSKKGLLLASLAVALFGTVVLALATSQFTLFAGRLIQAIASAFIWVVGYATIADNVQPEHLGKTYGVISLVVAAGTSAGPMVAGILFEVGGYWLAWSSAFAIILVDIVLRMLMMERPKQTAGSPGAFHDGSNPENDPLLGEHRPMGEKTGWAFYAYILQHRRFVAGVISYLTFAALISSFDTTLPLHVRDVFGWGSMLSGMMFFALQGPGIILSPLCGWLKDRVGTRWPTTVGFLALTPVMWLLGTPGDDRFPWANGGQTGQVIYTVCVTMVGALTCLLNGAGTIEATVTVDEIEAKHPGIFGPNGGYSRALSLASMSWTAGSFVGPILSGFLVEQIGYYEMSCVMAGLCAVTGVFTFFNLDNKVHFERVGGQSVE</sequence>